<keyword evidence="2" id="KW-0812">Transmembrane</keyword>
<keyword evidence="4" id="KW-1185">Reference proteome</keyword>
<gene>
    <name evidence="3" type="ORF">PACILC2_08970</name>
</gene>
<comment type="caution">
    <text evidence="3">The sequence shown here is derived from an EMBL/GenBank/DDBJ whole genome shotgun (WGS) entry which is preliminary data.</text>
</comment>
<feature type="compositionally biased region" description="Basic and acidic residues" evidence="1">
    <location>
        <begin position="41"/>
        <end position="51"/>
    </location>
</feature>
<protein>
    <recommendedName>
        <fullName evidence="5">DUF4190 domain-containing protein</fullName>
    </recommendedName>
</protein>
<feature type="transmembrane region" description="Helical" evidence="2">
    <location>
        <begin position="100"/>
        <end position="125"/>
    </location>
</feature>
<proteinExistence type="predicted"/>
<dbReference type="Proteomes" id="UP000680304">
    <property type="component" value="Unassembled WGS sequence"/>
</dbReference>
<evidence type="ECO:0000313" key="3">
    <source>
        <dbReference type="EMBL" id="GIQ62329.1"/>
    </source>
</evidence>
<dbReference type="PANTHER" id="PTHR40040">
    <property type="entry name" value="SMALL HYDROPHOBIC PROTEIN-RELATED"/>
    <property type="match status" value="1"/>
</dbReference>
<feature type="transmembrane region" description="Helical" evidence="2">
    <location>
        <begin position="58"/>
        <end position="80"/>
    </location>
</feature>
<feature type="region of interest" description="Disordered" evidence="1">
    <location>
        <begin position="18"/>
        <end position="51"/>
    </location>
</feature>
<dbReference type="InterPro" id="IPR055338">
    <property type="entry name" value="YqfX-like"/>
</dbReference>
<evidence type="ECO:0008006" key="5">
    <source>
        <dbReference type="Google" id="ProtNLM"/>
    </source>
</evidence>
<dbReference type="RefSeq" id="WP_213527643.1">
    <property type="nucleotide sequence ID" value="NZ_BOVJ01000026.1"/>
</dbReference>
<keyword evidence="2" id="KW-0472">Membrane</keyword>
<evidence type="ECO:0000256" key="2">
    <source>
        <dbReference type="SAM" id="Phobius"/>
    </source>
</evidence>
<evidence type="ECO:0000313" key="4">
    <source>
        <dbReference type="Proteomes" id="UP000680304"/>
    </source>
</evidence>
<feature type="compositionally biased region" description="Basic and acidic residues" evidence="1">
    <location>
        <begin position="18"/>
        <end position="28"/>
    </location>
</feature>
<accession>A0ABQ4N2C6</accession>
<dbReference type="EMBL" id="BOVJ01000026">
    <property type="protein sequence ID" value="GIQ62329.1"/>
    <property type="molecule type" value="Genomic_DNA"/>
</dbReference>
<organism evidence="3 4">
    <name type="scientific">Paenibacillus cisolokensis</name>
    <dbReference type="NCBI Taxonomy" id="1658519"/>
    <lineage>
        <taxon>Bacteria</taxon>
        <taxon>Bacillati</taxon>
        <taxon>Bacillota</taxon>
        <taxon>Bacilli</taxon>
        <taxon>Bacillales</taxon>
        <taxon>Paenibacillaceae</taxon>
        <taxon>Paenibacillus</taxon>
    </lineage>
</organism>
<evidence type="ECO:0000256" key="1">
    <source>
        <dbReference type="SAM" id="MobiDB-lite"/>
    </source>
</evidence>
<keyword evidence="2" id="KW-1133">Transmembrane helix</keyword>
<name>A0ABQ4N2C6_9BACL</name>
<dbReference type="PANTHER" id="PTHR40040:SF1">
    <property type="entry name" value="MEMBRANE PROTEIN"/>
    <property type="match status" value="1"/>
</dbReference>
<reference evidence="3 4" key="1">
    <citation type="submission" date="2021-04" db="EMBL/GenBank/DDBJ databases">
        <title>Draft genome sequence of Paenibacillus cisolokensis, LC2-13A.</title>
        <authorList>
            <person name="Uke A."/>
            <person name="Chhe C."/>
            <person name="Baramee S."/>
            <person name="Kosugi A."/>
        </authorList>
    </citation>
    <scope>NUCLEOTIDE SEQUENCE [LARGE SCALE GENOMIC DNA]</scope>
    <source>
        <strain evidence="3 4">LC2-13A</strain>
    </source>
</reference>
<sequence length="126" mass="14278">MGEKHRKRKMYEWKRESGFHEKDERDAEFSAELAASPSDLPAKDRDENRKERDDVQSYGVSLGWIALAFAVASWFVWPILLGLTAAVLGFVAYRQGSRALGIWSMTLGLIAACTFLVLIPLYYAFT</sequence>